<proteinExistence type="predicted"/>
<keyword evidence="2" id="KW-1185">Reference proteome</keyword>
<sequence length="110" mass="11572">MDSRANTETSLTAADVGWLEEPLEMQKCGQQAEVSNLSQHGSTAALSALFVATAVEALILSHSNGTVGHRRDACCSLFPVGGLDELYHQVSAAEGGSSAYRSCYVVKLPT</sequence>
<protein>
    <submittedName>
        <fullName evidence="1">Uncharacterized protein</fullName>
    </submittedName>
</protein>
<comment type="caution">
    <text evidence="1">The sequence shown here is derived from an EMBL/GenBank/DDBJ whole genome shotgun (WGS) entry which is preliminary data.</text>
</comment>
<dbReference type="Proteomes" id="UP001239994">
    <property type="component" value="Unassembled WGS sequence"/>
</dbReference>
<evidence type="ECO:0000313" key="2">
    <source>
        <dbReference type="Proteomes" id="UP001239994"/>
    </source>
</evidence>
<reference evidence="1" key="1">
    <citation type="submission" date="2023-03" db="EMBL/GenBank/DDBJ databases">
        <title>Electrophorus voltai genome.</title>
        <authorList>
            <person name="Bian C."/>
        </authorList>
    </citation>
    <scope>NUCLEOTIDE SEQUENCE</scope>
    <source>
        <strain evidence="1">CB-2022</strain>
        <tissue evidence="1">Muscle</tissue>
    </source>
</reference>
<gene>
    <name evidence="1" type="ORF">P4O66_021430</name>
</gene>
<accession>A0AAD8ZSV9</accession>
<organism evidence="1 2">
    <name type="scientific">Electrophorus voltai</name>
    <dbReference type="NCBI Taxonomy" id="2609070"/>
    <lineage>
        <taxon>Eukaryota</taxon>
        <taxon>Metazoa</taxon>
        <taxon>Chordata</taxon>
        <taxon>Craniata</taxon>
        <taxon>Vertebrata</taxon>
        <taxon>Euteleostomi</taxon>
        <taxon>Actinopterygii</taxon>
        <taxon>Neopterygii</taxon>
        <taxon>Teleostei</taxon>
        <taxon>Ostariophysi</taxon>
        <taxon>Gymnotiformes</taxon>
        <taxon>Gymnotoidei</taxon>
        <taxon>Gymnotidae</taxon>
        <taxon>Electrophorus</taxon>
    </lineage>
</organism>
<dbReference type="AlphaFoldDB" id="A0AAD8ZSV9"/>
<name>A0AAD8ZSV9_9TELE</name>
<dbReference type="EMBL" id="JAROKS010000006">
    <property type="protein sequence ID" value="KAK1802895.1"/>
    <property type="molecule type" value="Genomic_DNA"/>
</dbReference>
<evidence type="ECO:0000313" key="1">
    <source>
        <dbReference type="EMBL" id="KAK1802895.1"/>
    </source>
</evidence>